<protein>
    <submittedName>
        <fullName evidence="1">Uncharacterized protein</fullName>
    </submittedName>
</protein>
<dbReference type="Proteomes" id="UP000033636">
    <property type="component" value="Unassembled WGS sequence"/>
</dbReference>
<proteinExistence type="predicted"/>
<evidence type="ECO:0000313" key="2">
    <source>
        <dbReference type="Proteomes" id="UP000033636"/>
    </source>
</evidence>
<name>A0ACC6V1U1_9CREN</name>
<sequence length="63" mass="7173">MAKALHLTWDEVYHVLETAENLGAVRIDDNEVGITTRGLELLRMRFGDIHHMVRLKAEELGTS</sequence>
<evidence type="ECO:0000313" key="1">
    <source>
        <dbReference type="EMBL" id="MFB6490897.1"/>
    </source>
</evidence>
<dbReference type="EMBL" id="JZWT02000016">
    <property type="protein sequence ID" value="MFB6490897.1"/>
    <property type="molecule type" value="Genomic_DNA"/>
</dbReference>
<organism evidence="1 2">
    <name type="scientific">Thermoproteus sp. AZ2</name>
    <dbReference type="NCBI Taxonomy" id="1609232"/>
    <lineage>
        <taxon>Archaea</taxon>
        <taxon>Thermoproteota</taxon>
        <taxon>Thermoprotei</taxon>
        <taxon>Thermoproteales</taxon>
        <taxon>Thermoproteaceae</taxon>
        <taxon>Thermoproteus</taxon>
    </lineage>
</organism>
<reference evidence="1" key="1">
    <citation type="submission" date="2024-07" db="EMBL/GenBank/DDBJ databases">
        <title>Metagenome and Metagenome-Assembled Genomes of Archaea from a hot spring from the geothermal field of Los Azufres, Mexico.</title>
        <authorList>
            <person name="Marin-Paredes R."/>
            <person name="Martinez-Romero E."/>
            <person name="Servin-Garciduenas L.E."/>
        </authorList>
    </citation>
    <scope>NUCLEOTIDE SEQUENCE</scope>
</reference>
<accession>A0ACC6V1U1</accession>
<gene>
    <name evidence="1" type="ORF">TU35_006605</name>
</gene>
<comment type="caution">
    <text evidence="1">The sequence shown here is derived from an EMBL/GenBank/DDBJ whole genome shotgun (WGS) entry which is preliminary data.</text>
</comment>